<dbReference type="InterPro" id="IPR000960">
    <property type="entry name" value="Flavin_mOase"/>
</dbReference>
<protein>
    <submittedName>
        <fullName evidence="6">Flavin-containing monooxygenase- localized to the cytoplasmic face of the ER membrane</fullName>
    </submittedName>
</protein>
<comment type="similarity">
    <text evidence="1">Belongs to the FMO family.</text>
</comment>
<keyword evidence="2" id="KW-0285">Flavoprotein</keyword>
<evidence type="ECO:0000256" key="4">
    <source>
        <dbReference type="ARBA" id="ARBA00022857"/>
    </source>
</evidence>
<dbReference type="InterPro" id="IPR050346">
    <property type="entry name" value="FMO-like"/>
</dbReference>
<dbReference type="Proteomes" id="UP001396898">
    <property type="component" value="Unassembled WGS sequence"/>
</dbReference>
<evidence type="ECO:0000256" key="2">
    <source>
        <dbReference type="ARBA" id="ARBA00022630"/>
    </source>
</evidence>
<reference evidence="6 7" key="1">
    <citation type="submission" date="2023-01" db="EMBL/GenBank/DDBJ databases">
        <title>Analysis of 21 Apiospora genomes using comparative genomics revels a genus with tremendous synthesis potential of carbohydrate active enzymes and secondary metabolites.</title>
        <authorList>
            <person name="Sorensen T."/>
        </authorList>
    </citation>
    <scope>NUCLEOTIDE SEQUENCE [LARGE SCALE GENOMIC DNA]</scope>
    <source>
        <strain evidence="6 7">CBS 20057</strain>
    </source>
</reference>
<evidence type="ECO:0000313" key="7">
    <source>
        <dbReference type="Proteomes" id="UP001396898"/>
    </source>
</evidence>
<dbReference type="SUPFAM" id="SSF51905">
    <property type="entry name" value="FAD/NAD(P)-binding domain"/>
    <property type="match status" value="2"/>
</dbReference>
<dbReference type="InterPro" id="IPR020946">
    <property type="entry name" value="Flavin_mOase-like"/>
</dbReference>
<dbReference type="PRINTS" id="PR00370">
    <property type="entry name" value="FMOXYGENASE"/>
</dbReference>
<gene>
    <name evidence="6" type="ORF">PG991_013367</name>
</gene>
<keyword evidence="7" id="KW-1185">Reference proteome</keyword>
<dbReference type="Pfam" id="PF00743">
    <property type="entry name" value="FMO-like"/>
    <property type="match status" value="2"/>
</dbReference>
<dbReference type="PANTHER" id="PTHR23023">
    <property type="entry name" value="DIMETHYLANILINE MONOOXYGENASE"/>
    <property type="match status" value="1"/>
</dbReference>
<keyword evidence="5" id="KW-0560">Oxidoreductase</keyword>
<keyword evidence="6" id="KW-0503">Monooxygenase</keyword>
<evidence type="ECO:0000313" key="6">
    <source>
        <dbReference type="EMBL" id="KAK8001145.1"/>
    </source>
</evidence>
<evidence type="ECO:0000256" key="3">
    <source>
        <dbReference type="ARBA" id="ARBA00022827"/>
    </source>
</evidence>
<evidence type="ECO:0000256" key="5">
    <source>
        <dbReference type="ARBA" id="ARBA00023002"/>
    </source>
</evidence>
<name>A0ABR1R5S7_9PEZI</name>
<keyword evidence="4" id="KW-0521">NADP</keyword>
<dbReference type="InterPro" id="IPR036188">
    <property type="entry name" value="FAD/NAD-bd_sf"/>
</dbReference>
<dbReference type="Gene3D" id="3.50.50.60">
    <property type="entry name" value="FAD/NAD(P)-binding domain"/>
    <property type="match status" value="2"/>
</dbReference>
<organism evidence="6 7">
    <name type="scientific">Apiospora marii</name>
    <dbReference type="NCBI Taxonomy" id="335849"/>
    <lineage>
        <taxon>Eukaryota</taxon>
        <taxon>Fungi</taxon>
        <taxon>Dikarya</taxon>
        <taxon>Ascomycota</taxon>
        <taxon>Pezizomycotina</taxon>
        <taxon>Sordariomycetes</taxon>
        <taxon>Xylariomycetidae</taxon>
        <taxon>Amphisphaeriales</taxon>
        <taxon>Apiosporaceae</taxon>
        <taxon>Apiospora</taxon>
    </lineage>
</organism>
<evidence type="ECO:0000256" key="1">
    <source>
        <dbReference type="ARBA" id="ARBA00009183"/>
    </source>
</evidence>
<dbReference type="EMBL" id="JAQQWI010000018">
    <property type="protein sequence ID" value="KAK8001145.1"/>
    <property type="molecule type" value="Genomic_DNA"/>
</dbReference>
<sequence length="455" mass="51052">MGGKAVAVIGAGVSGIIAAKRLRAEGLSVRVFERALGPGGVWSYNSDAKALFATPMYDPLETNLPRDLMEFADQPWPEDTPLYPSHQQVLGYIRDYSEGVEVEYGTEVVDVCKRTPKWPQRWRVTIRKRDSEERISLDFDAVVSCIGTFDKPVMPEHDGRAEWEKAYPDTSLQNVLVVGVGPSGSDIAGKLSKVAKTLWQSTRGDIKRIRNPRIKPVGPIKKLNHKCGSVELQDGKVLTDVDKIIYCTGYHYSHSYLRRGVRAKEPLYSDGLRMDDLWEQMFWIEEPSLVFIGITKDSPTFLIAQAQAAYAARILAGISVIPLTRVMRNELRKDLAERVKLDLNVEEKAHNLRGEWSREYIDTLRGRCEKDAAAFNGHPITPGNEPFRWTKENRLGHEKPSSAEKKILHGESLSAPDLPHTRVSGIQTVPPVPREEVMRNVVALDCGGDMEEVLR</sequence>
<comment type="caution">
    <text evidence="6">The sequence shown here is derived from an EMBL/GenBank/DDBJ whole genome shotgun (WGS) entry which is preliminary data.</text>
</comment>
<keyword evidence="3" id="KW-0274">FAD</keyword>
<proteinExistence type="inferred from homology"/>
<dbReference type="GO" id="GO:0004497">
    <property type="term" value="F:monooxygenase activity"/>
    <property type="evidence" value="ECO:0007669"/>
    <property type="project" value="UniProtKB-KW"/>
</dbReference>
<accession>A0ABR1R5S7</accession>